<dbReference type="FunFam" id="3.10.120.10:FF:000001">
    <property type="entry name" value="Cytochrome b5 reductase 4"/>
    <property type="match status" value="1"/>
</dbReference>
<accession>A0AAW1PL89</accession>
<evidence type="ECO:0000313" key="7">
    <source>
        <dbReference type="Proteomes" id="UP001489004"/>
    </source>
</evidence>
<dbReference type="GO" id="GO:0046872">
    <property type="term" value="F:metal ion binding"/>
    <property type="evidence" value="ECO:0007669"/>
    <property type="project" value="UniProtKB-UniRule"/>
</dbReference>
<dbReference type="AlphaFoldDB" id="A0AAW1PL89"/>
<dbReference type="PANTHER" id="PTHR46237:SF1">
    <property type="entry name" value="CYTOCHROME B5 REDUCTASE 4"/>
    <property type="match status" value="1"/>
</dbReference>
<gene>
    <name evidence="6" type="ORF">WJX72_002088</name>
</gene>
<dbReference type="Pfam" id="PF00173">
    <property type="entry name" value="Cyt-b5"/>
    <property type="match status" value="1"/>
</dbReference>
<protein>
    <recommendedName>
        <fullName evidence="5">Cytochrome b5 heme-binding domain-containing protein</fullName>
    </recommendedName>
</protein>
<dbReference type="Proteomes" id="UP001489004">
    <property type="component" value="Unassembled WGS sequence"/>
</dbReference>
<feature type="domain" description="Cytochrome b5 heme-binding" evidence="5">
    <location>
        <begin position="98"/>
        <end position="174"/>
    </location>
</feature>
<comment type="caution">
    <text evidence="6">The sequence shown here is derived from an EMBL/GenBank/DDBJ whole genome shotgun (WGS) entry which is preliminary data.</text>
</comment>
<dbReference type="Gene3D" id="3.10.120.10">
    <property type="entry name" value="Cytochrome b5-like heme/steroid binding domain"/>
    <property type="match status" value="1"/>
</dbReference>
<evidence type="ECO:0000313" key="6">
    <source>
        <dbReference type="EMBL" id="KAK9808694.1"/>
    </source>
</evidence>
<name>A0AAW1PL89_9CHLO</name>
<evidence type="ECO:0000256" key="2">
    <source>
        <dbReference type="ARBA" id="ARBA00022723"/>
    </source>
</evidence>
<dbReference type="PANTHER" id="PTHR46237">
    <property type="entry name" value="CYTOCHROME B5 REDUCTASE 4 FAMILY MEMBER"/>
    <property type="match status" value="1"/>
</dbReference>
<dbReference type="PROSITE" id="PS00191">
    <property type="entry name" value="CYTOCHROME_B5_1"/>
    <property type="match status" value="1"/>
</dbReference>
<dbReference type="InterPro" id="IPR036400">
    <property type="entry name" value="Cyt_B5-like_heme/steroid_sf"/>
</dbReference>
<keyword evidence="7" id="KW-1185">Reference proteome</keyword>
<proteinExistence type="inferred from homology"/>
<dbReference type="SUPFAM" id="SSF55856">
    <property type="entry name" value="Cytochrome b5-like heme/steroid binding domain"/>
    <property type="match status" value="1"/>
</dbReference>
<reference evidence="6 7" key="1">
    <citation type="journal article" date="2024" name="Nat. Commun.">
        <title>Phylogenomics reveals the evolutionary origins of lichenization in chlorophyte algae.</title>
        <authorList>
            <person name="Puginier C."/>
            <person name="Libourel C."/>
            <person name="Otte J."/>
            <person name="Skaloud P."/>
            <person name="Haon M."/>
            <person name="Grisel S."/>
            <person name="Petersen M."/>
            <person name="Berrin J.G."/>
            <person name="Delaux P.M."/>
            <person name="Dal Grande F."/>
            <person name="Keller J."/>
        </authorList>
    </citation>
    <scope>NUCLEOTIDE SEQUENCE [LARGE SCALE GENOMIC DNA]</scope>
    <source>
        <strain evidence="6 7">SAG 2043</strain>
    </source>
</reference>
<keyword evidence="2 4" id="KW-0479">Metal-binding</keyword>
<dbReference type="GO" id="GO:0004128">
    <property type="term" value="F:cytochrome-b5 reductase activity, acting on NAD(P)H"/>
    <property type="evidence" value="ECO:0007669"/>
    <property type="project" value="TreeGrafter"/>
</dbReference>
<keyword evidence="1 4" id="KW-0349">Heme</keyword>
<dbReference type="GO" id="GO:0005737">
    <property type="term" value="C:cytoplasm"/>
    <property type="evidence" value="ECO:0007669"/>
    <property type="project" value="TreeGrafter"/>
</dbReference>
<sequence>MAKNADGFTFPTVKPPLQPLQNPLMARATVVDRSSSQDGASTSVAGAPVSAIQLPEPKFKPPTCPGKVPLEKGYSQMDWMHLQRTHPDLAGRKGETFRKDITLEEVKQHRTENDAWTVLRGKVYNLTPYIKFHPGGRDMIMKGAGRDCTALFNKYHAWVNSDILIEKCLVGLLAPKPAPKQETA</sequence>
<dbReference type="PROSITE" id="PS50255">
    <property type="entry name" value="CYTOCHROME_B5_2"/>
    <property type="match status" value="1"/>
</dbReference>
<dbReference type="SMART" id="SM01117">
    <property type="entry name" value="Cyt-b5"/>
    <property type="match status" value="1"/>
</dbReference>
<evidence type="ECO:0000256" key="3">
    <source>
        <dbReference type="ARBA" id="ARBA00023004"/>
    </source>
</evidence>
<organism evidence="6 7">
    <name type="scientific">[Myrmecia] bisecta</name>
    <dbReference type="NCBI Taxonomy" id="41462"/>
    <lineage>
        <taxon>Eukaryota</taxon>
        <taxon>Viridiplantae</taxon>
        <taxon>Chlorophyta</taxon>
        <taxon>core chlorophytes</taxon>
        <taxon>Trebouxiophyceae</taxon>
        <taxon>Trebouxiales</taxon>
        <taxon>Trebouxiaceae</taxon>
        <taxon>Myrmecia</taxon>
    </lineage>
</organism>
<evidence type="ECO:0000256" key="1">
    <source>
        <dbReference type="ARBA" id="ARBA00022617"/>
    </source>
</evidence>
<dbReference type="InterPro" id="IPR051872">
    <property type="entry name" value="Cytochrome_b5/Flavoprotein_Rdt"/>
</dbReference>
<comment type="similarity">
    <text evidence="4">Belongs to the cytochrome b5 family.</text>
</comment>
<dbReference type="EMBL" id="JALJOR010000011">
    <property type="protein sequence ID" value="KAK9808694.1"/>
    <property type="molecule type" value="Genomic_DNA"/>
</dbReference>
<dbReference type="GO" id="GO:0020037">
    <property type="term" value="F:heme binding"/>
    <property type="evidence" value="ECO:0007669"/>
    <property type="project" value="UniProtKB-UniRule"/>
</dbReference>
<dbReference type="InterPro" id="IPR018506">
    <property type="entry name" value="Cyt_B5_heme-BS"/>
</dbReference>
<evidence type="ECO:0000259" key="5">
    <source>
        <dbReference type="PROSITE" id="PS50255"/>
    </source>
</evidence>
<keyword evidence="3 4" id="KW-0408">Iron</keyword>
<dbReference type="InterPro" id="IPR001199">
    <property type="entry name" value="Cyt_B5-like_heme/steroid-bd"/>
</dbReference>
<evidence type="ECO:0000256" key="4">
    <source>
        <dbReference type="RuleBase" id="RU362121"/>
    </source>
</evidence>